<organism evidence="8 9">
    <name type="scientific">Dethiosulfovibrio salsuginis</name>
    <dbReference type="NCBI Taxonomy" id="561720"/>
    <lineage>
        <taxon>Bacteria</taxon>
        <taxon>Thermotogati</taxon>
        <taxon>Synergistota</taxon>
        <taxon>Synergistia</taxon>
        <taxon>Synergistales</taxon>
        <taxon>Dethiosulfovibrionaceae</taxon>
        <taxon>Dethiosulfovibrio</taxon>
    </lineage>
</organism>
<dbReference type="PANTHER" id="PTHR10073:SF12">
    <property type="entry name" value="DNA MISMATCH REPAIR PROTEIN MLH1"/>
    <property type="match status" value="1"/>
</dbReference>
<feature type="domain" description="DNA mismatch repair protein S5" evidence="7">
    <location>
        <begin position="208"/>
        <end position="316"/>
    </location>
</feature>
<feature type="region of interest" description="Disordered" evidence="5">
    <location>
        <begin position="314"/>
        <end position="390"/>
    </location>
</feature>
<dbReference type="HAMAP" id="MF_00149">
    <property type="entry name" value="DNA_mis_repair"/>
    <property type="match status" value="1"/>
</dbReference>
<dbReference type="SUPFAM" id="SSF55874">
    <property type="entry name" value="ATPase domain of HSP90 chaperone/DNA topoisomerase II/histidine kinase"/>
    <property type="match status" value="1"/>
</dbReference>
<dbReference type="InterPro" id="IPR002099">
    <property type="entry name" value="MutL/Mlh/PMS"/>
</dbReference>
<dbReference type="Pfam" id="PF01119">
    <property type="entry name" value="DNA_mis_repair"/>
    <property type="match status" value="1"/>
</dbReference>
<dbReference type="GO" id="GO:0016887">
    <property type="term" value="F:ATP hydrolysis activity"/>
    <property type="evidence" value="ECO:0007669"/>
    <property type="project" value="InterPro"/>
</dbReference>
<dbReference type="GO" id="GO:0030983">
    <property type="term" value="F:mismatched DNA binding"/>
    <property type="evidence" value="ECO:0007669"/>
    <property type="project" value="InterPro"/>
</dbReference>
<dbReference type="CDD" id="cd00782">
    <property type="entry name" value="MutL_Trans"/>
    <property type="match status" value="1"/>
</dbReference>
<reference evidence="9" key="1">
    <citation type="submission" date="2017-04" db="EMBL/GenBank/DDBJ databases">
        <authorList>
            <person name="Varghese N."/>
            <person name="Submissions S."/>
        </authorList>
    </citation>
    <scope>NUCLEOTIDE SEQUENCE [LARGE SCALE GENOMIC DNA]</scope>
    <source>
        <strain evidence="9">USBA 82</strain>
    </source>
</reference>
<evidence type="ECO:0000256" key="5">
    <source>
        <dbReference type="SAM" id="MobiDB-lite"/>
    </source>
</evidence>
<dbReference type="STRING" id="561720.SAMN06275492_10129"/>
<accession>A0A1X7I2F9</accession>
<dbReference type="SMART" id="SM01340">
    <property type="entry name" value="DNA_mis_repair"/>
    <property type="match status" value="1"/>
</dbReference>
<evidence type="ECO:0000313" key="9">
    <source>
        <dbReference type="Proteomes" id="UP000193355"/>
    </source>
</evidence>
<dbReference type="InterPro" id="IPR036890">
    <property type="entry name" value="HATPase_C_sf"/>
</dbReference>
<dbReference type="SUPFAM" id="SSF118116">
    <property type="entry name" value="DNA mismatch repair protein MutL"/>
    <property type="match status" value="1"/>
</dbReference>
<feature type="domain" description="MutL C-terminal dimerisation" evidence="6">
    <location>
        <begin position="393"/>
        <end position="531"/>
    </location>
</feature>
<evidence type="ECO:0000259" key="7">
    <source>
        <dbReference type="SMART" id="SM01340"/>
    </source>
</evidence>
<comment type="function">
    <text evidence="4">This protein is involved in the repair of mismatches in DNA. It is required for dam-dependent methyl-directed DNA mismatch repair. May act as a 'molecular matchmaker', a protein that promotes the formation of a stable complex between two or more DNA-binding proteins in an ATP-dependent manner without itself being part of a final effector complex.</text>
</comment>
<dbReference type="GO" id="GO:0005524">
    <property type="term" value="F:ATP binding"/>
    <property type="evidence" value="ECO:0007669"/>
    <property type="project" value="InterPro"/>
</dbReference>
<dbReference type="Proteomes" id="UP000193355">
    <property type="component" value="Unassembled WGS sequence"/>
</dbReference>
<sequence>MKIKRLPPDVAMRIAAGEVVERPVSVVKELMENSLDAGATRISVWVVQGGRVSLVVEDDGRGIDEEDLALAVESHATSKIASLDDLESIGTLGYRGEALSSVAAVSRLDIRSRTGDSSSGGRIKSEGGVISSQGELNCKAGTRVQVDDLFFNLPARRKFLKSPVAEMRRITKLIQEYSVAYPEVSFLLYGDTKLVYSTPGSLDRGAVLERLWGDEPKVRSSQGERGNYRVSLWWQEAPRTSRISLMAFVNGRRIDEPTIKAAIASGETNSSGNWAVWIETPPDEVDVNVHPAKTEVLFRHGGDLFSSVKDCAMSLQGDRRPSNPPSLPLYSPESPKTESPKIDFPRPKTKRPEYKDDRGSLFTRVEAPVVKSEPRVSQETPPSVSSKPEDTVFLGQLSSGYLLFDRSGELVIMDHHGAHERINFDRIKKSMERDRAVQSLAIPVPLPPSLQSDCEEHLDKLGELGFDFQRSDGVLQLSGVPDFRGCGSISPLTLLRSSMVGLEGGRISREAVWLRWATIACKASVKLTWRISPQEAMALWRDMNEDGAVAACPHGRPVIITLSDREIASRFERS</sequence>
<gene>
    <name evidence="4" type="primary">mutL</name>
    <name evidence="8" type="ORF">SAMN06275492_10129</name>
</gene>
<dbReference type="InterPro" id="IPR042121">
    <property type="entry name" value="MutL_C_regsub"/>
</dbReference>
<dbReference type="GO" id="GO:0140664">
    <property type="term" value="F:ATP-dependent DNA damage sensor activity"/>
    <property type="evidence" value="ECO:0007669"/>
    <property type="project" value="InterPro"/>
</dbReference>
<dbReference type="GO" id="GO:0032300">
    <property type="term" value="C:mismatch repair complex"/>
    <property type="evidence" value="ECO:0007669"/>
    <property type="project" value="InterPro"/>
</dbReference>
<dbReference type="EMBL" id="FXBB01000001">
    <property type="protein sequence ID" value="SMG08380.1"/>
    <property type="molecule type" value="Genomic_DNA"/>
</dbReference>
<dbReference type="Pfam" id="PF13589">
    <property type="entry name" value="HATPase_c_3"/>
    <property type="match status" value="1"/>
</dbReference>
<keyword evidence="9" id="KW-1185">Reference proteome</keyword>
<evidence type="ECO:0000256" key="2">
    <source>
        <dbReference type="ARBA" id="ARBA00022763"/>
    </source>
</evidence>
<dbReference type="OrthoDB" id="9763467at2"/>
<evidence type="ECO:0000313" key="8">
    <source>
        <dbReference type="EMBL" id="SMG08380.1"/>
    </source>
</evidence>
<dbReference type="InterPro" id="IPR042120">
    <property type="entry name" value="MutL_C_dimsub"/>
</dbReference>
<dbReference type="SMART" id="SM00853">
    <property type="entry name" value="MutL_C"/>
    <property type="match status" value="1"/>
</dbReference>
<dbReference type="InterPro" id="IPR014721">
    <property type="entry name" value="Ribsml_uS5_D2-typ_fold_subgr"/>
</dbReference>
<dbReference type="Pfam" id="PF08676">
    <property type="entry name" value="MutL_C"/>
    <property type="match status" value="1"/>
</dbReference>
<dbReference type="Gene3D" id="3.30.230.10">
    <property type="match status" value="1"/>
</dbReference>
<dbReference type="FunFam" id="3.30.565.10:FF:000003">
    <property type="entry name" value="DNA mismatch repair endonuclease MutL"/>
    <property type="match status" value="1"/>
</dbReference>
<dbReference type="AlphaFoldDB" id="A0A1X7I2F9"/>
<dbReference type="Gene3D" id="3.30.1370.100">
    <property type="entry name" value="MutL, C-terminal domain, regulatory subdomain"/>
    <property type="match status" value="1"/>
</dbReference>
<protein>
    <recommendedName>
        <fullName evidence="4">DNA mismatch repair protein MutL</fullName>
    </recommendedName>
</protein>
<dbReference type="InterPro" id="IPR037198">
    <property type="entry name" value="MutL_C_sf"/>
</dbReference>
<evidence type="ECO:0000259" key="6">
    <source>
        <dbReference type="SMART" id="SM00853"/>
    </source>
</evidence>
<dbReference type="CDD" id="cd16926">
    <property type="entry name" value="HATPase_MutL-MLH-PMS-like"/>
    <property type="match status" value="1"/>
</dbReference>
<feature type="compositionally biased region" description="Basic and acidic residues" evidence="5">
    <location>
        <begin position="335"/>
        <end position="359"/>
    </location>
</feature>
<dbReference type="InterPro" id="IPR038973">
    <property type="entry name" value="MutL/Mlh/Pms-like"/>
</dbReference>
<dbReference type="Gene3D" id="3.30.1540.20">
    <property type="entry name" value="MutL, C-terminal domain, dimerisation subdomain"/>
    <property type="match status" value="1"/>
</dbReference>
<proteinExistence type="inferred from homology"/>
<dbReference type="PANTHER" id="PTHR10073">
    <property type="entry name" value="DNA MISMATCH REPAIR PROTEIN MLH, PMS, MUTL"/>
    <property type="match status" value="1"/>
</dbReference>
<evidence type="ECO:0000256" key="3">
    <source>
        <dbReference type="ARBA" id="ARBA00023204"/>
    </source>
</evidence>
<evidence type="ECO:0000256" key="4">
    <source>
        <dbReference type="HAMAP-Rule" id="MF_00149"/>
    </source>
</evidence>
<dbReference type="NCBIfam" id="TIGR00585">
    <property type="entry name" value="mutl"/>
    <property type="match status" value="1"/>
</dbReference>
<dbReference type="SUPFAM" id="SSF54211">
    <property type="entry name" value="Ribosomal protein S5 domain 2-like"/>
    <property type="match status" value="1"/>
</dbReference>
<dbReference type="RefSeq" id="WP_085543333.1">
    <property type="nucleotide sequence ID" value="NZ_FXBB01000001.1"/>
</dbReference>
<dbReference type="GO" id="GO:0006298">
    <property type="term" value="P:mismatch repair"/>
    <property type="evidence" value="ECO:0007669"/>
    <property type="project" value="UniProtKB-UniRule"/>
</dbReference>
<dbReference type="InterPro" id="IPR020667">
    <property type="entry name" value="DNA_mismatch_repair_MutL"/>
</dbReference>
<dbReference type="InterPro" id="IPR013507">
    <property type="entry name" value="DNA_mismatch_S5_2-like"/>
</dbReference>
<keyword evidence="2 4" id="KW-0227">DNA damage</keyword>
<dbReference type="Gene3D" id="3.30.565.10">
    <property type="entry name" value="Histidine kinase-like ATPase, C-terminal domain"/>
    <property type="match status" value="1"/>
</dbReference>
<dbReference type="InterPro" id="IPR020568">
    <property type="entry name" value="Ribosomal_Su5_D2-typ_SF"/>
</dbReference>
<feature type="compositionally biased region" description="Polar residues" evidence="5">
    <location>
        <begin position="375"/>
        <end position="386"/>
    </location>
</feature>
<comment type="similarity">
    <text evidence="1 4">Belongs to the DNA mismatch repair MutL/HexB family.</text>
</comment>
<dbReference type="InterPro" id="IPR014790">
    <property type="entry name" value="MutL_C"/>
</dbReference>
<keyword evidence="3 4" id="KW-0234">DNA repair</keyword>
<name>A0A1X7I2F9_9BACT</name>
<evidence type="ECO:0000256" key="1">
    <source>
        <dbReference type="ARBA" id="ARBA00006082"/>
    </source>
</evidence>